<dbReference type="EMBL" id="KV453938">
    <property type="protein sequence ID" value="ODV71797.1"/>
    <property type="molecule type" value="Genomic_DNA"/>
</dbReference>
<dbReference type="InterPro" id="IPR027815">
    <property type="entry name" value="CSC1/OSCA1-like_cyt"/>
</dbReference>
<keyword evidence="13" id="KW-1185">Reference proteome</keyword>
<feature type="compositionally biased region" description="Low complexity" evidence="7">
    <location>
        <begin position="222"/>
        <end position="235"/>
    </location>
</feature>
<dbReference type="GO" id="GO:0005886">
    <property type="term" value="C:plasma membrane"/>
    <property type="evidence" value="ECO:0007669"/>
    <property type="project" value="TreeGrafter"/>
</dbReference>
<feature type="region of interest" description="Disordered" evidence="7">
    <location>
        <begin position="220"/>
        <end position="240"/>
    </location>
</feature>
<evidence type="ECO:0000256" key="1">
    <source>
        <dbReference type="ARBA" id="ARBA00004141"/>
    </source>
</evidence>
<dbReference type="InterPro" id="IPR032880">
    <property type="entry name" value="CSC1/OSCA1-like_N"/>
</dbReference>
<dbReference type="Pfam" id="PF02714">
    <property type="entry name" value="RSN1_7TM"/>
    <property type="match status" value="1"/>
</dbReference>
<comment type="similarity">
    <text evidence="2">Belongs to the CSC1 (TC 1.A.17) family.</text>
</comment>
<dbReference type="Pfam" id="PF14703">
    <property type="entry name" value="PHM7_cyt"/>
    <property type="match status" value="1"/>
</dbReference>
<organism evidence="12 13">
    <name type="scientific">Cyberlindnera jadinii (strain ATCC 18201 / CBS 1600 / BCRC 20928 / JCM 3617 / NBRC 0987 / NRRL Y-1542)</name>
    <name type="common">Torula yeast</name>
    <name type="synonym">Candida utilis</name>
    <dbReference type="NCBI Taxonomy" id="983966"/>
    <lineage>
        <taxon>Eukaryota</taxon>
        <taxon>Fungi</taxon>
        <taxon>Dikarya</taxon>
        <taxon>Ascomycota</taxon>
        <taxon>Saccharomycotina</taxon>
        <taxon>Saccharomycetes</taxon>
        <taxon>Phaffomycetales</taxon>
        <taxon>Phaffomycetaceae</taxon>
        <taxon>Cyberlindnera</taxon>
    </lineage>
</organism>
<feature type="transmembrane region" description="Helical" evidence="8">
    <location>
        <begin position="477"/>
        <end position="503"/>
    </location>
</feature>
<dbReference type="OMA" id="WLWTHCL"/>
<reference evidence="12 13" key="1">
    <citation type="journal article" date="2016" name="Proc. Natl. Acad. Sci. U.S.A.">
        <title>Comparative genomics of biotechnologically important yeasts.</title>
        <authorList>
            <person name="Riley R."/>
            <person name="Haridas S."/>
            <person name="Wolfe K.H."/>
            <person name="Lopes M.R."/>
            <person name="Hittinger C.T."/>
            <person name="Goeker M."/>
            <person name="Salamov A.A."/>
            <person name="Wisecaver J.H."/>
            <person name="Long T.M."/>
            <person name="Calvey C.H."/>
            <person name="Aerts A.L."/>
            <person name="Barry K.W."/>
            <person name="Choi C."/>
            <person name="Clum A."/>
            <person name="Coughlan A.Y."/>
            <person name="Deshpande S."/>
            <person name="Douglass A.P."/>
            <person name="Hanson S.J."/>
            <person name="Klenk H.-P."/>
            <person name="LaButti K.M."/>
            <person name="Lapidus A."/>
            <person name="Lindquist E.A."/>
            <person name="Lipzen A.M."/>
            <person name="Meier-Kolthoff J.P."/>
            <person name="Ohm R.A."/>
            <person name="Otillar R.P."/>
            <person name="Pangilinan J.L."/>
            <person name="Peng Y."/>
            <person name="Rokas A."/>
            <person name="Rosa C.A."/>
            <person name="Scheuner C."/>
            <person name="Sibirny A.A."/>
            <person name="Slot J.C."/>
            <person name="Stielow J.B."/>
            <person name="Sun H."/>
            <person name="Kurtzman C.P."/>
            <person name="Blackwell M."/>
            <person name="Grigoriev I.V."/>
            <person name="Jeffries T.W."/>
        </authorList>
    </citation>
    <scope>NUCLEOTIDE SEQUENCE [LARGE SCALE GENOMIC DNA]</scope>
    <source>
        <strain evidence="13">ATCC 18201 / CBS 1600 / BCRC 20928 / JCM 3617 / NBRC 0987 / NRRL Y-1542</strain>
    </source>
</reference>
<feature type="transmembrane region" description="Helical" evidence="8">
    <location>
        <begin position="639"/>
        <end position="659"/>
    </location>
</feature>
<feature type="transmembrane region" description="Helical" evidence="8">
    <location>
        <begin position="432"/>
        <end position="457"/>
    </location>
</feature>
<dbReference type="PANTHER" id="PTHR13018:SF5">
    <property type="entry name" value="RE44586P"/>
    <property type="match status" value="1"/>
</dbReference>
<evidence type="ECO:0000256" key="2">
    <source>
        <dbReference type="ARBA" id="ARBA00007779"/>
    </source>
</evidence>
<feature type="domain" description="CSC1/OSCA1-like N-terminal transmembrane" evidence="10">
    <location>
        <begin position="18"/>
        <end position="183"/>
    </location>
</feature>
<keyword evidence="4 8" id="KW-0812">Transmembrane</keyword>
<dbReference type="STRING" id="983966.A0A1E4RWZ0"/>
<feature type="domain" description="CSC1/OSCA1-like cytosolic" evidence="11">
    <location>
        <begin position="244"/>
        <end position="418"/>
    </location>
</feature>
<evidence type="ECO:0000256" key="7">
    <source>
        <dbReference type="SAM" id="MobiDB-lite"/>
    </source>
</evidence>
<dbReference type="PANTHER" id="PTHR13018">
    <property type="entry name" value="PROBABLE MEMBRANE PROTEIN DUF221-RELATED"/>
    <property type="match status" value="1"/>
</dbReference>
<evidence type="ECO:0000259" key="10">
    <source>
        <dbReference type="Pfam" id="PF13967"/>
    </source>
</evidence>
<evidence type="ECO:0000259" key="9">
    <source>
        <dbReference type="Pfam" id="PF02714"/>
    </source>
</evidence>
<feature type="transmembrane region" description="Helical" evidence="8">
    <location>
        <begin position="524"/>
        <end position="548"/>
    </location>
</feature>
<feature type="transmembrane region" description="Helical" evidence="8">
    <location>
        <begin position="163"/>
        <end position="182"/>
    </location>
</feature>
<accession>A0A1E4RWZ0</accession>
<evidence type="ECO:0000256" key="3">
    <source>
        <dbReference type="ARBA" id="ARBA00022448"/>
    </source>
</evidence>
<evidence type="ECO:0000256" key="4">
    <source>
        <dbReference type="ARBA" id="ARBA00022692"/>
    </source>
</evidence>
<protein>
    <submittedName>
        <fullName evidence="12">DUF221-domain-containing protein</fullName>
    </submittedName>
</protein>
<feature type="transmembrane region" description="Helical" evidence="8">
    <location>
        <begin position="680"/>
        <end position="700"/>
    </location>
</feature>
<evidence type="ECO:0000259" key="11">
    <source>
        <dbReference type="Pfam" id="PF14703"/>
    </source>
</evidence>
<comment type="subcellular location">
    <subcellularLocation>
        <location evidence="1">Membrane</location>
        <topology evidence="1">Multi-pass membrane protein</topology>
    </subcellularLocation>
</comment>
<evidence type="ECO:0000256" key="8">
    <source>
        <dbReference type="SAM" id="Phobius"/>
    </source>
</evidence>
<evidence type="ECO:0000256" key="5">
    <source>
        <dbReference type="ARBA" id="ARBA00022989"/>
    </source>
</evidence>
<dbReference type="AlphaFoldDB" id="A0A1E4RWZ0"/>
<dbReference type="RefSeq" id="XP_020068836.1">
    <property type="nucleotide sequence ID" value="XM_020215658.1"/>
</dbReference>
<name>A0A1E4RWZ0_CYBJN</name>
<dbReference type="Proteomes" id="UP000094389">
    <property type="component" value="Unassembled WGS sequence"/>
</dbReference>
<feature type="transmembrane region" description="Helical" evidence="8">
    <location>
        <begin position="568"/>
        <end position="589"/>
    </location>
</feature>
<dbReference type="GO" id="GO:0005227">
    <property type="term" value="F:calcium-activated cation channel activity"/>
    <property type="evidence" value="ECO:0007669"/>
    <property type="project" value="InterPro"/>
</dbReference>
<dbReference type="OrthoDB" id="1689567at2759"/>
<feature type="domain" description="CSC1/OSCA1-like 7TM region" evidence="9">
    <location>
        <begin position="430"/>
        <end position="700"/>
    </location>
</feature>
<evidence type="ECO:0000313" key="13">
    <source>
        <dbReference type="Proteomes" id="UP000094389"/>
    </source>
</evidence>
<sequence length="832" mass="94786">MSALPSDIDPTKQPLRVFKAQLAVCTVLGVSAFLLFSLLRYRWPHIYGVRVLRKNGLTPLPKTLFGWCLTLYNVSDAEVLEQSGLDAYVYLGFFRMAIKLFATFLAISMCFIGPIRYYYTGFFDSDGISWDGESSGSVLSIFLSKSKGDGDDDGENNGLASTAWMYALFTYVFTWIVYYFLWSQTELVVSVRQRYLGQQNSITDRTILLEGLPTEFNPYDYSNSDSSSTSELSSNNEHEASKFDEDRLKRYIEDLGIGKVRDISIASDWSRLRKLFQERKRIMRNLEVAYSKYIPLTVEVYTSGNLEPSVTPRELIPQYSESDSLLGSDKRPKKRLGFLGIFGEEVDAISYYSNKLVDVDRRITAERQMVNLPAARAAFVTMDSVASAQMAAQTVIDPHLYRLIARLAPAPHDICWDNLCLSRGNRFLRSNLITFVIAISTVGLIFPVIYLSTFINLKTIQKFWPALGDLISQSDTLTLLIGLVPPYLYTLLNVSVPYFYQYLSTLQGYISNGQVELSATSKNFFYLFFNLFLIFTLAGTATNVWALFSDTTKVAYELANSLKTLSLFYVDLILLQGLGMFPFRLLQVGDVCLEIIAKMFYCRTARDFRNLYYVPPIFDFSLVLPQHILIMIITMSYSIMSTKIVTAGLVYFFLGYYTYKYQLMYSMVHPQHSTGQSWPMIFRRVCLGLVIFQLTMAGTLALEHAYFFAIMVVPLVLSTFVVFYTFEKDYLPLSFYIALKAIKKSTLTSNVGSSTALASPTNEAQRRTVKKRASTLDELRELNKKYVCPYLDDPLDGPIIGFDGDYLQQIRFDPTSLHGHIIRKYHISSEWE</sequence>
<evidence type="ECO:0000313" key="12">
    <source>
        <dbReference type="EMBL" id="ODV71797.1"/>
    </source>
</evidence>
<keyword evidence="5 8" id="KW-1133">Transmembrane helix</keyword>
<feature type="transmembrane region" description="Helical" evidence="8">
    <location>
        <begin position="20"/>
        <end position="39"/>
    </location>
</feature>
<feature type="transmembrane region" description="Helical" evidence="8">
    <location>
        <begin position="100"/>
        <end position="119"/>
    </location>
</feature>
<keyword evidence="6 8" id="KW-0472">Membrane</keyword>
<gene>
    <name evidence="12" type="ORF">CYBJADRAFT_169154</name>
</gene>
<feature type="transmembrane region" description="Helical" evidence="8">
    <location>
        <begin position="706"/>
        <end position="726"/>
    </location>
</feature>
<evidence type="ECO:0000256" key="6">
    <source>
        <dbReference type="ARBA" id="ARBA00023136"/>
    </source>
</evidence>
<feature type="transmembrane region" description="Helical" evidence="8">
    <location>
        <begin position="610"/>
        <end position="633"/>
    </location>
</feature>
<dbReference type="GeneID" id="30990054"/>
<dbReference type="Pfam" id="PF13967">
    <property type="entry name" value="RSN1_TM"/>
    <property type="match status" value="1"/>
</dbReference>
<proteinExistence type="inferred from homology"/>
<dbReference type="InterPro" id="IPR003864">
    <property type="entry name" value="CSC1/OSCA1-like_7TM"/>
</dbReference>
<dbReference type="InterPro" id="IPR045122">
    <property type="entry name" value="Csc1-like"/>
</dbReference>
<keyword evidence="3" id="KW-0813">Transport</keyword>